<dbReference type="InterPro" id="IPR011990">
    <property type="entry name" value="TPR-like_helical_dom_sf"/>
</dbReference>
<dbReference type="NCBIfam" id="TIGR00756">
    <property type="entry name" value="PPR"/>
    <property type="match status" value="2"/>
</dbReference>
<dbReference type="GO" id="GO:0009451">
    <property type="term" value="P:RNA modification"/>
    <property type="evidence" value="ECO:0007669"/>
    <property type="project" value="InterPro"/>
</dbReference>
<feature type="repeat" description="PPR" evidence="2">
    <location>
        <begin position="164"/>
        <end position="198"/>
    </location>
</feature>
<dbReference type="PANTHER" id="PTHR47926:SF533">
    <property type="entry name" value="DYW DOMAIN-CONTAINING PROTEIN"/>
    <property type="match status" value="1"/>
</dbReference>
<dbReference type="GO" id="GO:0003723">
    <property type="term" value="F:RNA binding"/>
    <property type="evidence" value="ECO:0007669"/>
    <property type="project" value="InterPro"/>
</dbReference>
<name>A0AAW2N0X7_SESRA</name>
<gene>
    <name evidence="3" type="ORF">Sradi_4858100</name>
</gene>
<protein>
    <submittedName>
        <fullName evidence="3">Pentatricopeptide repeat-containing protein, mitochondrial</fullName>
    </submittedName>
</protein>
<dbReference type="AlphaFoldDB" id="A0AAW2N0X7"/>
<comment type="caution">
    <text evidence="3">The sequence shown here is derived from an EMBL/GenBank/DDBJ whole genome shotgun (WGS) entry which is preliminary data.</text>
</comment>
<evidence type="ECO:0000256" key="1">
    <source>
        <dbReference type="ARBA" id="ARBA00022737"/>
    </source>
</evidence>
<reference evidence="3" key="1">
    <citation type="submission" date="2020-06" db="EMBL/GenBank/DDBJ databases">
        <authorList>
            <person name="Li T."/>
            <person name="Hu X."/>
            <person name="Zhang T."/>
            <person name="Song X."/>
            <person name="Zhang H."/>
            <person name="Dai N."/>
            <person name="Sheng W."/>
            <person name="Hou X."/>
            <person name="Wei L."/>
        </authorList>
    </citation>
    <scope>NUCLEOTIDE SEQUENCE</scope>
    <source>
        <strain evidence="3">G02</strain>
        <tissue evidence="3">Leaf</tissue>
    </source>
</reference>
<dbReference type="EMBL" id="JACGWJ010000021">
    <property type="protein sequence ID" value="KAL0336462.1"/>
    <property type="molecule type" value="Genomic_DNA"/>
</dbReference>
<evidence type="ECO:0000313" key="3">
    <source>
        <dbReference type="EMBL" id="KAL0336462.1"/>
    </source>
</evidence>
<organism evidence="3">
    <name type="scientific">Sesamum radiatum</name>
    <name type="common">Black benniseed</name>
    <dbReference type="NCBI Taxonomy" id="300843"/>
    <lineage>
        <taxon>Eukaryota</taxon>
        <taxon>Viridiplantae</taxon>
        <taxon>Streptophyta</taxon>
        <taxon>Embryophyta</taxon>
        <taxon>Tracheophyta</taxon>
        <taxon>Spermatophyta</taxon>
        <taxon>Magnoliopsida</taxon>
        <taxon>eudicotyledons</taxon>
        <taxon>Gunneridae</taxon>
        <taxon>Pentapetalae</taxon>
        <taxon>asterids</taxon>
        <taxon>lamiids</taxon>
        <taxon>Lamiales</taxon>
        <taxon>Pedaliaceae</taxon>
        <taxon>Sesamum</taxon>
    </lineage>
</organism>
<dbReference type="InterPro" id="IPR046960">
    <property type="entry name" value="PPR_At4g14850-like_plant"/>
</dbReference>
<dbReference type="PROSITE" id="PS51375">
    <property type="entry name" value="PPR"/>
    <property type="match status" value="2"/>
</dbReference>
<dbReference type="InterPro" id="IPR002885">
    <property type="entry name" value="PPR_rpt"/>
</dbReference>
<dbReference type="PANTHER" id="PTHR47926">
    <property type="entry name" value="PENTATRICOPEPTIDE REPEAT-CONTAINING PROTEIN"/>
    <property type="match status" value="1"/>
</dbReference>
<dbReference type="Pfam" id="PF13041">
    <property type="entry name" value="PPR_2"/>
    <property type="match status" value="1"/>
</dbReference>
<dbReference type="Gene3D" id="1.25.40.10">
    <property type="entry name" value="Tetratricopeptide repeat domain"/>
    <property type="match status" value="1"/>
</dbReference>
<dbReference type="FunFam" id="1.25.40.10:FF:000344">
    <property type="entry name" value="Pentatricopeptide repeat-containing protein"/>
    <property type="match status" value="1"/>
</dbReference>
<sequence>MTLYMPLFKACTNLRSLTLLHAHLTVTGLQNDPLASTKLIESYSQMGSVQTSRLVFDRFPNPDSFMWGVLIKCYVWNGLFQEAISVYQNMLERLAELNKFVFPSVLRACSAINDLRMGKKVHARIVKSGFESDPVVETTLLSVYGETGRLYDARKIFDAMSMRDVVSWSSIISTYVQNGQASEGLEIFRKMVIEGMEIDSVTMLSVAEACAELGLWRLGSHLMVM</sequence>
<accession>A0AAW2N0X7</accession>
<dbReference type="Pfam" id="PF01535">
    <property type="entry name" value="PPR"/>
    <property type="match status" value="1"/>
</dbReference>
<evidence type="ECO:0000256" key="2">
    <source>
        <dbReference type="PROSITE-ProRule" id="PRU00708"/>
    </source>
</evidence>
<reference evidence="3" key="2">
    <citation type="journal article" date="2024" name="Plant">
        <title>Genomic evolution and insights into agronomic trait innovations of Sesamum species.</title>
        <authorList>
            <person name="Miao H."/>
            <person name="Wang L."/>
            <person name="Qu L."/>
            <person name="Liu H."/>
            <person name="Sun Y."/>
            <person name="Le M."/>
            <person name="Wang Q."/>
            <person name="Wei S."/>
            <person name="Zheng Y."/>
            <person name="Lin W."/>
            <person name="Duan Y."/>
            <person name="Cao H."/>
            <person name="Xiong S."/>
            <person name="Wang X."/>
            <person name="Wei L."/>
            <person name="Li C."/>
            <person name="Ma Q."/>
            <person name="Ju M."/>
            <person name="Zhao R."/>
            <person name="Li G."/>
            <person name="Mu C."/>
            <person name="Tian Q."/>
            <person name="Mei H."/>
            <person name="Zhang T."/>
            <person name="Gao T."/>
            <person name="Zhang H."/>
        </authorList>
    </citation>
    <scope>NUCLEOTIDE SEQUENCE</scope>
    <source>
        <strain evidence="3">G02</strain>
    </source>
</reference>
<feature type="repeat" description="PPR" evidence="2">
    <location>
        <begin position="63"/>
        <end position="93"/>
    </location>
</feature>
<keyword evidence="1" id="KW-0677">Repeat</keyword>
<proteinExistence type="predicted"/>